<accession>A0A1D1XXC4</accession>
<dbReference type="Pfam" id="PF02620">
    <property type="entry name" value="YceD"/>
    <property type="match status" value="1"/>
</dbReference>
<dbReference type="PANTHER" id="PTHR34374:SF1">
    <property type="entry name" value="LARGE RIBOSOMAL RNA SUBUNIT ACCUMULATION PROTEIN YCED HOMOLOG 1, CHLOROPLASTIC"/>
    <property type="match status" value="1"/>
</dbReference>
<dbReference type="EMBL" id="GDJX01020897">
    <property type="protein sequence ID" value="JAT47039.1"/>
    <property type="molecule type" value="Transcribed_RNA"/>
</dbReference>
<organism evidence="1">
    <name type="scientific">Anthurium amnicola</name>
    <dbReference type="NCBI Taxonomy" id="1678845"/>
    <lineage>
        <taxon>Eukaryota</taxon>
        <taxon>Viridiplantae</taxon>
        <taxon>Streptophyta</taxon>
        <taxon>Embryophyta</taxon>
        <taxon>Tracheophyta</taxon>
        <taxon>Spermatophyta</taxon>
        <taxon>Magnoliopsida</taxon>
        <taxon>Liliopsida</taxon>
        <taxon>Araceae</taxon>
        <taxon>Pothoideae</taxon>
        <taxon>Potheae</taxon>
        <taxon>Anthurium</taxon>
    </lineage>
</organism>
<dbReference type="PANTHER" id="PTHR34374">
    <property type="entry name" value="LARGE RIBOSOMAL RNA SUBUNIT ACCUMULATION PROTEIN YCED HOMOLOG 1, CHLOROPLASTIC"/>
    <property type="match status" value="1"/>
</dbReference>
<sequence>PLADGRLQSNSQILHLISSQESQLLEEMALIFSTLSSSCPASYLPSSKRSRGFPSLLFSQQISSPRCRRKLRGAPVFTSPPRSPSLRRLKASSFSSPVAAVTTSAGAYSAATGDLEPDVEENDEWSLWEGAVVYRRDASATHLEYCTTLERLALGKLSTDLSRARASAMGIRLTTARKGGAIGDPSISGTPVLVSVDVTRKKRRLRLDGIVRTVITLGCNRCAEPAAECVFSNFTLLLSEDPVEEPEETNMGVIYGDAKAGAFSTGEEDEDERWIDLDDRLYFPADEKEMDISKHIRDIVHVEITIDAVCDAACRGLCLKCGTNLNKSRCDCGAAKGDAQQRKEFGPLGSLKEQLQQR</sequence>
<evidence type="ECO:0000313" key="1">
    <source>
        <dbReference type="EMBL" id="JAT47039.1"/>
    </source>
</evidence>
<name>A0A1D1XXC4_9ARAE</name>
<reference evidence="1" key="1">
    <citation type="submission" date="2015-07" db="EMBL/GenBank/DDBJ databases">
        <title>Transcriptome Assembly of Anthurium amnicola.</title>
        <authorList>
            <person name="Suzuki J."/>
        </authorList>
    </citation>
    <scope>NUCLEOTIDE SEQUENCE</scope>
</reference>
<protein>
    <submittedName>
        <fullName evidence="1">Uncharacterized protein Mb2951c</fullName>
    </submittedName>
</protein>
<dbReference type="InterPro" id="IPR003772">
    <property type="entry name" value="YceD"/>
</dbReference>
<proteinExistence type="predicted"/>
<dbReference type="AlphaFoldDB" id="A0A1D1XXC4"/>
<gene>
    <name evidence="1" type="primary">Mb2951c</name>
    <name evidence="1" type="ORF">g.23948</name>
</gene>
<feature type="non-terminal residue" evidence="1">
    <location>
        <position position="1"/>
    </location>
</feature>